<evidence type="ECO:0000256" key="3">
    <source>
        <dbReference type="ARBA" id="ARBA00022679"/>
    </source>
</evidence>
<evidence type="ECO:0000256" key="1">
    <source>
        <dbReference type="ARBA" id="ARBA00022555"/>
    </source>
</evidence>
<keyword evidence="1" id="KW-0820">tRNA-binding</keyword>
<keyword evidence="2" id="KW-0489">Methyltransferase</keyword>
<dbReference type="InterPro" id="IPR029028">
    <property type="entry name" value="Alpha/beta_knot_MTases"/>
</dbReference>
<evidence type="ECO:0000313" key="8">
    <source>
        <dbReference type="EMBL" id="AJE03579.1"/>
    </source>
</evidence>
<dbReference type="PANTHER" id="PTHR43453">
    <property type="entry name" value="RRNA METHYLASE-LIKE"/>
    <property type="match status" value="1"/>
</dbReference>
<keyword evidence="3" id="KW-0808">Transferase</keyword>
<protein>
    <recommendedName>
        <fullName evidence="7">tRNA/rRNA methyltransferase SpoU type domain-containing protein</fullName>
    </recommendedName>
</protein>
<dbReference type="HOGENOM" id="CLU_021322_4_3_7"/>
<organism evidence="8 9">
    <name type="scientific">Geobacter pickeringii</name>
    <dbReference type="NCBI Taxonomy" id="345632"/>
    <lineage>
        <taxon>Bacteria</taxon>
        <taxon>Pseudomonadati</taxon>
        <taxon>Thermodesulfobacteriota</taxon>
        <taxon>Desulfuromonadia</taxon>
        <taxon>Geobacterales</taxon>
        <taxon>Geobacteraceae</taxon>
        <taxon>Geobacter</taxon>
    </lineage>
</organism>
<keyword evidence="9" id="KW-1185">Reference proteome</keyword>
<proteinExistence type="predicted"/>
<gene>
    <name evidence="8" type="ORF">GPICK_09635</name>
</gene>
<evidence type="ECO:0000256" key="5">
    <source>
        <dbReference type="ARBA" id="ARBA00022694"/>
    </source>
</evidence>
<keyword evidence="5" id="KW-0819">tRNA processing</keyword>
<evidence type="ECO:0000313" key="9">
    <source>
        <dbReference type="Proteomes" id="UP000057609"/>
    </source>
</evidence>
<dbReference type="OrthoDB" id="9785673at2"/>
<keyword evidence="6" id="KW-0694">RNA-binding</keyword>
<dbReference type="PANTHER" id="PTHR43453:SF1">
    <property type="entry name" value="TRNA_RRNA METHYLTRANSFERASE SPOU TYPE DOMAIN-CONTAINING PROTEIN"/>
    <property type="match status" value="1"/>
</dbReference>
<dbReference type="InterPro" id="IPR033671">
    <property type="entry name" value="TrmH"/>
</dbReference>
<evidence type="ECO:0000259" key="7">
    <source>
        <dbReference type="Pfam" id="PF00588"/>
    </source>
</evidence>
<keyword evidence="4" id="KW-0949">S-adenosyl-L-methionine</keyword>
<dbReference type="KEGG" id="gpi:GPICK_09635"/>
<dbReference type="Pfam" id="PF00588">
    <property type="entry name" value="SpoU_methylase"/>
    <property type="match status" value="1"/>
</dbReference>
<dbReference type="EMBL" id="CP009788">
    <property type="protein sequence ID" value="AJE03579.1"/>
    <property type="molecule type" value="Genomic_DNA"/>
</dbReference>
<dbReference type="GO" id="GO:0008173">
    <property type="term" value="F:RNA methyltransferase activity"/>
    <property type="evidence" value="ECO:0007669"/>
    <property type="project" value="InterPro"/>
</dbReference>
<dbReference type="Proteomes" id="UP000057609">
    <property type="component" value="Chromosome"/>
</dbReference>
<dbReference type="STRING" id="345632.GPICK_09635"/>
<dbReference type="RefSeq" id="WP_039742630.1">
    <property type="nucleotide sequence ID" value="NZ_CP009788.1"/>
</dbReference>
<dbReference type="InterPro" id="IPR001537">
    <property type="entry name" value="SpoU_MeTrfase"/>
</dbReference>
<dbReference type="GO" id="GO:0000049">
    <property type="term" value="F:tRNA binding"/>
    <property type="evidence" value="ECO:0007669"/>
    <property type="project" value="UniProtKB-KW"/>
</dbReference>
<evidence type="ECO:0000256" key="4">
    <source>
        <dbReference type="ARBA" id="ARBA00022691"/>
    </source>
</evidence>
<evidence type="ECO:0000256" key="6">
    <source>
        <dbReference type="ARBA" id="ARBA00022884"/>
    </source>
</evidence>
<reference evidence="8 9" key="1">
    <citation type="journal article" date="2015" name="Genome Announc.">
        <title>Complete Genome of Geobacter pickeringii G13T, a Metal-Reducing Isolate from Sedimentary Kaolin Deposits.</title>
        <authorList>
            <person name="Badalamenti J.P."/>
            <person name="Bond D.R."/>
        </authorList>
    </citation>
    <scope>NUCLEOTIDE SEQUENCE [LARGE SCALE GENOMIC DNA]</scope>
    <source>
        <strain evidence="8 9">G13</strain>
    </source>
</reference>
<dbReference type="SUPFAM" id="SSF75217">
    <property type="entry name" value="alpha/beta knot"/>
    <property type="match status" value="1"/>
</dbReference>
<dbReference type="AlphaFoldDB" id="A0A0B5BEJ1"/>
<dbReference type="Gene3D" id="3.40.1280.10">
    <property type="match status" value="1"/>
</dbReference>
<name>A0A0B5BEJ1_9BACT</name>
<dbReference type="InterPro" id="IPR029026">
    <property type="entry name" value="tRNA_m1G_MTases_N"/>
</dbReference>
<dbReference type="GO" id="GO:0002938">
    <property type="term" value="P:tRNA guanine ribose methylation"/>
    <property type="evidence" value="ECO:0007669"/>
    <property type="project" value="TreeGrafter"/>
</dbReference>
<evidence type="ECO:0000256" key="2">
    <source>
        <dbReference type="ARBA" id="ARBA00022603"/>
    </source>
</evidence>
<feature type="domain" description="tRNA/rRNA methyltransferase SpoU type" evidence="7">
    <location>
        <begin position="30"/>
        <end position="171"/>
    </location>
</feature>
<sequence>MTARQPLTKEEIRAGKVSRQEFDRLPRIPVTIVLDSLKCAHNVGTILRLADALLVEKVYICGNSVQVLSKKVRQGSLGAEKWVDWEYRESATEVLKELKTLGYCIVSAEISSDSINYREAQYALPLCIVLGREDRGVSPEVLELADIVVHLPIYGMANSLNVATVASVLLYETAGRFSNNYKSPKGH</sequence>
<accession>A0A0B5BEJ1</accession>